<dbReference type="EC" id="2.4.1.-" evidence="15"/>
<dbReference type="RefSeq" id="XP_022658765.1">
    <property type="nucleotide sequence ID" value="XM_022803030.1"/>
</dbReference>
<dbReference type="PANTHER" id="PTHR11214:SF3">
    <property type="entry name" value="BETA-1,3-GALACTOSYLTRANSFERASE 6"/>
    <property type="match status" value="1"/>
</dbReference>
<dbReference type="GO" id="GO:0000139">
    <property type="term" value="C:Golgi membrane"/>
    <property type="evidence" value="ECO:0007669"/>
    <property type="project" value="UniProtKB-SubCell"/>
</dbReference>
<dbReference type="PANTHER" id="PTHR11214">
    <property type="entry name" value="BETA-1,3-N-ACETYLGLUCOSAMINYLTRANSFERASE"/>
    <property type="match status" value="1"/>
</dbReference>
<dbReference type="OMA" id="SENEQCK"/>
<dbReference type="FunFam" id="3.90.550.50:FF:000018">
    <property type="entry name" value="Hexosyltransferase"/>
    <property type="match status" value="1"/>
</dbReference>
<evidence type="ECO:0000256" key="1">
    <source>
        <dbReference type="ARBA" id="ARBA00001936"/>
    </source>
</evidence>
<keyword evidence="9 15" id="KW-0735">Signal-anchor</keyword>
<evidence type="ECO:0000256" key="10">
    <source>
        <dbReference type="ARBA" id="ARBA00022989"/>
    </source>
</evidence>
<keyword evidence="14" id="KW-0464">Manganese</keyword>
<evidence type="ECO:0000313" key="17">
    <source>
        <dbReference type="Proteomes" id="UP000594260"/>
    </source>
</evidence>
<evidence type="ECO:0000256" key="4">
    <source>
        <dbReference type="ARBA" id="ARBA00005093"/>
    </source>
</evidence>
<accession>A0A7M7K126</accession>
<dbReference type="GO" id="GO:0006493">
    <property type="term" value="P:protein O-linked glycosylation"/>
    <property type="evidence" value="ECO:0007669"/>
    <property type="project" value="TreeGrafter"/>
</dbReference>
<comment type="pathway">
    <text evidence="4">Glycan metabolism; heparan sulfate biosynthesis.</text>
</comment>
<comment type="subcellular location">
    <subcellularLocation>
        <location evidence="2 15">Golgi apparatus membrane</location>
        <topology evidence="2 15">Single-pass type II membrane protein</topology>
    </subcellularLocation>
</comment>
<keyword evidence="12 15" id="KW-0472">Membrane</keyword>
<dbReference type="GeneID" id="111249317"/>
<feature type="transmembrane region" description="Helical" evidence="15">
    <location>
        <begin position="38"/>
        <end position="58"/>
    </location>
</feature>
<evidence type="ECO:0000256" key="9">
    <source>
        <dbReference type="ARBA" id="ARBA00022968"/>
    </source>
</evidence>
<comment type="cofactor">
    <cofactor evidence="1">
        <name>Mn(2+)</name>
        <dbReference type="ChEBI" id="CHEBI:29035"/>
    </cofactor>
</comment>
<evidence type="ECO:0000256" key="2">
    <source>
        <dbReference type="ARBA" id="ARBA00004323"/>
    </source>
</evidence>
<dbReference type="OrthoDB" id="1158011at2759"/>
<evidence type="ECO:0000256" key="3">
    <source>
        <dbReference type="ARBA" id="ARBA00004840"/>
    </source>
</evidence>
<evidence type="ECO:0000256" key="5">
    <source>
        <dbReference type="ARBA" id="ARBA00008661"/>
    </source>
</evidence>
<dbReference type="EnsemblMetazoa" id="XM_022803030">
    <property type="protein sequence ID" value="XP_022658765"/>
    <property type="gene ID" value="LOC111249317"/>
</dbReference>
<reference evidence="16" key="1">
    <citation type="submission" date="2021-01" db="UniProtKB">
        <authorList>
            <consortium name="EnsemblMetazoa"/>
        </authorList>
    </citation>
    <scope>IDENTIFICATION</scope>
</reference>
<comment type="similarity">
    <text evidence="5 15">Belongs to the glycosyltransferase 31 family.</text>
</comment>
<dbReference type="Pfam" id="PF01762">
    <property type="entry name" value="Galactosyl_T"/>
    <property type="match status" value="1"/>
</dbReference>
<evidence type="ECO:0000313" key="16">
    <source>
        <dbReference type="EnsemblMetazoa" id="XP_022658767"/>
    </source>
</evidence>
<dbReference type="GO" id="GO:0047220">
    <property type="term" value="F:galactosylxylosylprotein 3-beta-galactosyltransferase activity"/>
    <property type="evidence" value="ECO:0007669"/>
    <property type="project" value="TreeGrafter"/>
</dbReference>
<keyword evidence="7" id="KW-0808">Transferase</keyword>
<evidence type="ECO:0000256" key="15">
    <source>
        <dbReference type="RuleBase" id="RU363063"/>
    </source>
</evidence>
<dbReference type="AlphaFoldDB" id="A0A7M7K126"/>
<protein>
    <recommendedName>
        <fullName evidence="15">Hexosyltransferase</fullName>
        <ecNumber evidence="15">2.4.1.-</ecNumber>
    </recommendedName>
</protein>
<dbReference type="FunCoup" id="A0A7M7K126">
    <property type="interactions" value="150"/>
</dbReference>
<evidence type="ECO:0000256" key="8">
    <source>
        <dbReference type="ARBA" id="ARBA00022692"/>
    </source>
</evidence>
<comment type="pathway">
    <text evidence="3">Glycan metabolism; chondroitin sulfate biosynthesis.</text>
</comment>
<dbReference type="EnsemblMetazoa" id="XM_022803032">
    <property type="protein sequence ID" value="XP_022658767"/>
    <property type="gene ID" value="LOC111249317"/>
</dbReference>
<keyword evidence="13" id="KW-0325">Glycoprotein</keyword>
<keyword evidence="10 15" id="KW-1133">Transmembrane helix</keyword>
<dbReference type="Gene3D" id="3.90.550.50">
    <property type="match status" value="1"/>
</dbReference>
<dbReference type="RefSeq" id="XP_022658767.1">
    <property type="nucleotide sequence ID" value="XM_022803032.1"/>
</dbReference>
<name>A0A7M7K126_VARDE</name>
<dbReference type="InParanoid" id="A0A7M7K126"/>
<keyword evidence="6 15" id="KW-0328">Glycosyltransferase</keyword>
<evidence type="ECO:0000256" key="6">
    <source>
        <dbReference type="ARBA" id="ARBA00022676"/>
    </source>
</evidence>
<dbReference type="Proteomes" id="UP000594260">
    <property type="component" value="Unplaced"/>
</dbReference>
<evidence type="ECO:0000256" key="11">
    <source>
        <dbReference type="ARBA" id="ARBA00023034"/>
    </source>
</evidence>
<evidence type="ECO:0000256" key="12">
    <source>
        <dbReference type="ARBA" id="ARBA00023136"/>
    </source>
</evidence>
<dbReference type="InterPro" id="IPR002659">
    <property type="entry name" value="Glyco_trans_31"/>
</dbReference>
<keyword evidence="17" id="KW-1185">Reference proteome</keyword>
<proteinExistence type="inferred from homology"/>
<organism evidence="16 17">
    <name type="scientific">Varroa destructor</name>
    <name type="common">Honeybee mite</name>
    <dbReference type="NCBI Taxonomy" id="109461"/>
    <lineage>
        <taxon>Eukaryota</taxon>
        <taxon>Metazoa</taxon>
        <taxon>Ecdysozoa</taxon>
        <taxon>Arthropoda</taxon>
        <taxon>Chelicerata</taxon>
        <taxon>Arachnida</taxon>
        <taxon>Acari</taxon>
        <taxon>Parasitiformes</taxon>
        <taxon>Mesostigmata</taxon>
        <taxon>Gamasina</taxon>
        <taxon>Dermanyssoidea</taxon>
        <taxon>Varroidae</taxon>
        <taxon>Varroa</taxon>
    </lineage>
</organism>
<evidence type="ECO:0000256" key="14">
    <source>
        <dbReference type="ARBA" id="ARBA00023211"/>
    </source>
</evidence>
<keyword evidence="8 15" id="KW-0812">Transmembrane</keyword>
<evidence type="ECO:0000256" key="7">
    <source>
        <dbReference type="ARBA" id="ARBA00022679"/>
    </source>
</evidence>
<dbReference type="GO" id="GO:0006024">
    <property type="term" value="P:glycosaminoglycan biosynthetic process"/>
    <property type="evidence" value="ECO:0007669"/>
    <property type="project" value="UniProtKB-ARBA"/>
</dbReference>
<keyword evidence="11 15" id="KW-0333">Golgi apparatus</keyword>
<sequence>MPFKSDNFAALKRRYTRYSIRTAMFFDWHNRRGWNRKIIMCALIVFFTIYIPLIIYHLRATRDKQATTLCVAILSTPNKEGAHKRAACRDSWLTLAPENDAAVKTFFFLGQPLAHLLKGPLGEDRAESEPGVALNSIKKSILEEQQAYGDLVDLPLDDHYANLSLKVLQTIKYLSENEQCKFIFKADDDTFARLDLMLAELTNVNLDKWLYWGYFTGRASVYHKGRWAENNWFLCDRYLPYARGGGYVFSGGLGKFIADYVDVWERYVNEDVSFGAWTAGLTLKRVHDPRFDTEYLSRGCLNSYLVTHKQKPEEMRRKIQNLKNTGQMCDVEGEARSSYEYNWKLPPTQCCDQQYNRRKITFIK</sequence>
<evidence type="ECO:0000256" key="13">
    <source>
        <dbReference type="ARBA" id="ARBA00023180"/>
    </source>
</evidence>
<dbReference type="KEGG" id="vde:111249317"/>